<gene>
    <name evidence="1" type="ORF">C4B59_13760</name>
</gene>
<dbReference type="Proteomes" id="UP000248329">
    <property type="component" value="Unassembled WGS sequence"/>
</dbReference>
<comment type="caution">
    <text evidence="1">The sequence shown here is derived from an EMBL/GenBank/DDBJ whole genome shotgun (WGS) entry which is preliminary data.</text>
</comment>
<reference evidence="1" key="1">
    <citation type="submission" date="2018-01" db="EMBL/GenBank/DDBJ databases">
        <authorList>
            <person name="Krukenberg V."/>
        </authorList>
    </citation>
    <scope>NUCLEOTIDE SEQUENCE</scope>
    <source>
        <strain evidence="1">E20ANME2</strain>
    </source>
</reference>
<evidence type="ECO:0000313" key="1">
    <source>
        <dbReference type="EMBL" id="PXF58207.1"/>
    </source>
</evidence>
<protein>
    <submittedName>
        <fullName evidence="1">Uncharacterized protein</fullName>
    </submittedName>
</protein>
<evidence type="ECO:0000313" key="2">
    <source>
        <dbReference type="Proteomes" id="UP000248329"/>
    </source>
</evidence>
<name>A0AC61KZV7_9EURY</name>
<sequence>MAITMANPLTNPDRFFAELSERDSNLWIPAAIVLLAAIATGIDIAAVNGVTTPSPSGAVLPFTTISVATSVIRGIVVLSISWILYAGVFYALSTLLRGVGSFRRVFEFTGYGFIPAIIAPVIGLAAVWLAYPGIDFSAIDPQLLKQTLMQNPLMKASDIAGILFLLWSAVIWIFGVKHACDISRRAATVTVVLPVAVNLLYSMVILI</sequence>
<proteinExistence type="predicted"/>
<accession>A0AC61KZV7</accession>
<organism evidence="1 2">
    <name type="scientific">Candidatus Methanogaster sp</name>
    <dbReference type="NCBI Taxonomy" id="3386292"/>
    <lineage>
        <taxon>Archaea</taxon>
        <taxon>Methanobacteriati</taxon>
        <taxon>Methanobacteriota</taxon>
        <taxon>Stenosarchaea group</taxon>
        <taxon>Methanomicrobia</taxon>
        <taxon>Methanosarcinales</taxon>
        <taxon>ANME-2 cluster</taxon>
        <taxon>Candidatus Methanogasteraceae</taxon>
        <taxon>Candidatus Methanogaster</taxon>
    </lineage>
</organism>
<dbReference type="EMBL" id="PQXF01000040">
    <property type="protein sequence ID" value="PXF58207.1"/>
    <property type="molecule type" value="Genomic_DNA"/>
</dbReference>